<accession>A0AAD4QS79</accession>
<feature type="domain" description="Core Histone H2A/H2B/H3" evidence="3">
    <location>
        <begin position="32"/>
        <end position="113"/>
    </location>
</feature>
<dbReference type="Proteomes" id="UP001201812">
    <property type="component" value="Unassembled WGS sequence"/>
</dbReference>
<dbReference type="GO" id="GO:0005634">
    <property type="term" value="C:nucleus"/>
    <property type="evidence" value="ECO:0007669"/>
    <property type="project" value="UniProtKB-ARBA"/>
</dbReference>
<dbReference type="PRINTS" id="PR00621">
    <property type="entry name" value="HISTONEH2B"/>
</dbReference>
<dbReference type="Pfam" id="PF00125">
    <property type="entry name" value="Histone"/>
    <property type="match status" value="1"/>
</dbReference>
<dbReference type="GO" id="GO:0046982">
    <property type="term" value="F:protein heterodimerization activity"/>
    <property type="evidence" value="ECO:0007669"/>
    <property type="project" value="InterPro"/>
</dbReference>
<comment type="similarity">
    <text evidence="1">Belongs to the histone H2B family.</text>
</comment>
<feature type="compositionally biased region" description="Low complexity" evidence="2">
    <location>
        <begin position="17"/>
        <end position="31"/>
    </location>
</feature>
<dbReference type="InterPro" id="IPR007125">
    <property type="entry name" value="H2A/H2B/H3"/>
</dbReference>
<dbReference type="SMART" id="SM00427">
    <property type="entry name" value="H2B"/>
    <property type="match status" value="1"/>
</dbReference>
<dbReference type="Gene3D" id="1.10.20.10">
    <property type="entry name" value="Histone, subunit A"/>
    <property type="match status" value="1"/>
</dbReference>
<sequence>MQAAPNSAGEKVKTPQAKKSVSSIASGISVSQKKRKKKSSTSFELYIHRVLKQIHPDTRISKDGMAVMNSLIGDLLERIATESENLSKKSKSAAAKQGTQSAITARDVQCALRFLLPGELSMHAIAEGTKAVSKFNAPK</sequence>
<evidence type="ECO:0000256" key="1">
    <source>
        <dbReference type="ARBA" id="ARBA00006846"/>
    </source>
</evidence>
<keyword evidence="5" id="KW-1185">Reference proteome</keyword>
<dbReference type="SUPFAM" id="SSF47113">
    <property type="entry name" value="Histone-fold"/>
    <property type="match status" value="1"/>
</dbReference>
<dbReference type="FunFam" id="1.10.20.10:FF:000043">
    <property type="entry name" value="Histone H2B"/>
    <property type="match status" value="1"/>
</dbReference>
<dbReference type="CDD" id="cd22910">
    <property type="entry name" value="HFD_H2B"/>
    <property type="match status" value="1"/>
</dbReference>
<organism evidence="4 5">
    <name type="scientific">Ditylenchus destructor</name>
    <dbReference type="NCBI Taxonomy" id="166010"/>
    <lineage>
        <taxon>Eukaryota</taxon>
        <taxon>Metazoa</taxon>
        <taxon>Ecdysozoa</taxon>
        <taxon>Nematoda</taxon>
        <taxon>Chromadorea</taxon>
        <taxon>Rhabditida</taxon>
        <taxon>Tylenchina</taxon>
        <taxon>Tylenchomorpha</taxon>
        <taxon>Sphaerularioidea</taxon>
        <taxon>Anguinidae</taxon>
        <taxon>Anguininae</taxon>
        <taxon>Ditylenchus</taxon>
    </lineage>
</organism>
<evidence type="ECO:0000313" key="5">
    <source>
        <dbReference type="Proteomes" id="UP001201812"/>
    </source>
</evidence>
<evidence type="ECO:0000313" key="4">
    <source>
        <dbReference type="EMBL" id="KAI1695302.1"/>
    </source>
</evidence>
<name>A0AAD4QS79_9BILA</name>
<reference evidence="4" key="1">
    <citation type="submission" date="2022-01" db="EMBL/GenBank/DDBJ databases">
        <title>Genome Sequence Resource for Two Populations of Ditylenchus destructor, the Migratory Endoparasitic Phytonematode.</title>
        <authorList>
            <person name="Zhang H."/>
            <person name="Lin R."/>
            <person name="Xie B."/>
        </authorList>
    </citation>
    <scope>NUCLEOTIDE SEQUENCE</scope>
    <source>
        <strain evidence="4">BazhouSP</strain>
    </source>
</reference>
<comment type="caution">
    <text evidence="4">The sequence shown here is derived from an EMBL/GenBank/DDBJ whole genome shotgun (WGS) entry which is preliminary data.</text>
</comment>
<dbReference type="GO" id="GO:0000786">
    <property type="term" value="C:nucleosome"/>
    <property type="evidence" value="ECO:0007669"/>
    <property type="project" value="InterPro"/>
</dbReference>
<evidence type="ECO:0000256" key="2">
    <source>
        <dbReference type="SAM" id="MobiDB-lite"/>
    </source>
</evidence>
<evidence type="ECO:0000259" key="3">
    <source>
        <dbReference type="Pfam" id="PF00125"/>
    </source>
</evidence>
<dbReference type="PANTHER" id="PTHR23428">
    <property type="entry name" value="HISTONE H2B"/>
    <property type="match status" value="1"/>
</dbReference>
<feature type="region of interest" description="Disordered" evidence="2">
    <location>
        <begin position="1"/>
        <end position="41"/>
    </location>
</feature>
<dbReference type="InterPro" id="IPR000558">
    <property type="entry name" value="Histone_H2B"/>
</dbReference>
<dbReference type="GO" id="GO:0030527">
    <property type="term" value="F:structural constituent of chromatin"/>
    <property type="evidence" value="ECO:0007669"/>
    <property type="project" value="InterPro"/>
</dbReference>
<proteinExistence type="inferred from homology"/>
<dbReference type="AlphaFoldDB" id="A0AAD4QS79"/>
<dbReference type="InterPro" id="IPR009072">
    <property type="entry name" value="Histone-fold"/>
</dbReference>
<protein>
    <submittedName>
        <fullName evidence="4">Core histone h2A/H2B/H3/H4 domain-containing protein</fullName>
    </submittedName>
</protein>
<dbReference type="GO" id="GO:0003677">
    <property type="term" value="F:DNA binding"/>
    <property type="evidence" value="ECO:0007669"/>
    <property type="project" value="InterPro"/>
</dbReference>
<gene>
    <name evidence="4" type="ORF">DdX_19651</name>
</gene>
<dbReference type="EMBL" id="JAKKPZ010000417">
    <property type="protein sequence ID" value="KAI1695302.1"/>
    <property type="molecule type" value="Genomic_DNA"/>
</dbReference>